<protein>
    <recommendedName>
        <fullName evidence="4">Lipoprotein</fullName>
    </recommendedName>
</protein>
<dbReference type="Proteomes" id="UP000297693">
    <property type="component" value="Unassembled WGS sequence"/>
</dbReference>
<comment type="caution">
    <text evidence="2">The sequence shown here is derived from an EMBL/GenBank/DDBJ whole genome shotgun (WGS) entry which is preliminary data.</text>
</comment>
<keyword evidence="3" id="KW-1185">Reference proteome</keyword>
<dbReference type="OrthoDB" id="332186at2"/>
<evidence type="ECO:0000256" key="1">
    <source>
        <dbReference type="SAM" id="SignalP"/>
    </source>
</evidence>
<feature type="chain" id="PRO_5020214772" description="Lipoprotein" evidence="1">
    <location>
        <begin position="23"/>
        <end position="182"/>
    </location>
</feature>
<evidence type="ECO:0008006" key="4">
    <source>
        <dbReference type="Google" id="ProtNLM"/>
    </source>
</evidence>
<dbReference type="AlphaFoldDB" id="A0A4R9K908"/>
<feature type="signal peptide" evidence="1">
    <location>
        <begin position="1"/>
        <end position="22"/>
    </location>
</feature>
<name>A0A4R9K908_9LEPT</name>
<dbReference type="PROSITE" id="PS51257">
    <property type="entry name" value="PROKAR_LIPOPROTEIN"/>
    <property type="match status" value="1"/>
</dbReference>
<evidence type="ECO:0000313" key="3">
    <source>
        <dbReference type="Proteomes" id="UP000297693"/>
    </source>
</evidence>
<accession>A0A4R9K908</accession>
<keyword evidence="1" id="KW-0732">Signal</keyword>
<organism evidence="2 3">
    <name type="scientific">Leptospira ognonensis</name>
    <dbReference type="NCBI Taxonomy" id="2484945"/>
    <lineage>
        <taxon>Bacteria</taxon>
        <taxon>Pseudomonadati</taxon>
        <taxon>Spirochaetota</taxon>
        <taxon>Spirochaetia</taxon>
        <taxon>Leptospirales</taxon>
        <taxon>Leptospiraceae</taxon>
        <taxon>Leptospira</taxon>
    </lineage>
</organism>
<dbReference type="NCBIfam" id="NF047708">
    <property type="entry name" value="LIC20153_fam"/>
    <property type="match status" value="1"/>
</dbReference>
<proteinExistence type="predicted"/>
<reference evidence="2" key="1">
    <citation type="journal article" date="2019" name="PLoS Negl. Trop. Dis.">
        <title>Revisiting the worldwide diversity of Leptospira species in the environment.</title>
        <authorList>
            <person name="Vincent A.T."/>
            <person name="Schiettekatte O."/>
            <person name="Bourhy P."/>
            <person name="Veyrier F.J."/>
            <person name="Picardeau M."/>
        </authorList>
    </citation>
    <scope>NUCLEOTIDE SEQUENCE [LARGE SCALE GENOMIC DNA]</scope>
    <source>
        <strain evidence="2">201702476</strain>
    </source>
</reference>
<evidence type="ECO:0000313" key="2">
    <source>
        <dbReference type="EMBL" id="TGL63117.1"/>
    </source>
</evidence>
<dbReference type="EMBL" id="RQGD01000005">
    <property type="protein sequence ID" value="TGL63117.1"/>
    <property type="molecule type" value="Genomic_DNA"/>
</dbReference>
<gene>
    <name evidence="2" type="ORF">EHQ58_01315</name>
</gene>
<dbReference type="RefSeq" id="WP_135621537.1">
    <property type="nucleotide sequence ID" value="NZ_RQGD01000005.1"/>
</dbReference>
<sequence length="182" mass="18919">MNTKRKTLCLLIALFAFSGCQKEEKDDSTTNTALLLALSSSGGDCVVNTSSKGAINTYVTDLTASGASKSGTISKVGTVPVVAHQTSALKFTITASTIVTMTGNAFGILYKSDSCPLAAAAALSYNSGFTTDAADSTSEFPTSHKIVTSARTVITVPGTYYYFFYAIPSRSQAATIGYTISP</sequence>